<proteinExistence type="predicted"/>
<keyword evidence="1" id="KW-0614">Plasmid</keyword>
<reference evidence="2" key="1">
    <citation type="journal article" date="2018" name="Genome Announc.">
        <title>First complete genome sequence of Yersinia massiliensis.</title>
        <authorList>
            <person name="Thomas M.C."/>
            <person name="Arling V."/>
            <person name="Goji N."/>
            <person name="Janzen T.W."/>
            <person name="Duceppe M.-O."/>
            <person name="Mathews A."/>
            <person name="Carrillo C."/>
            <person name="Amoako K."/>
        </authorList>
    </citation>
    <scope>NUCLEOTIDE SEQUENCE [LARGE SCALE GENOMIC DNA]</scope>
    <source>
        <strain evidence="2">GTA</strain>
        <plasmid evidence="2">unnamed1</plasmid>
    </source>
</reference>
<keyword evidence="2" id="KW-1185">Reference proteome</keyword>
<name>A0ABM6V0E1_9GAMM</name>
<dbReference type="Proteomes" id="UP000240908">
    <property type="component" value="Plasmid unnamed1"/>
</dbReference>
<geneLocation type="plasmid" evidence="1 2">
    <name>unnamed1</name>
</geneLocation>
<sequence length="307" mass="36130">MNSDCQVSMSTLFIDLLIKPRKRFTIKTRTHDAFVQCLVEYVQLHYAREPGWSLYKYGTSWGCLCLVVTRPFLSWLEKFRDNPRINEILDTFLPHIPENGKELDPPIAVYIPLYWFCITIPPVRDQIRDMWLGKTTHTILTAPPPRIRVPSLRPSDYYLLYEGRAVARDLQQHFQRCLNENIPFIGVWHYRPKQQTYAHRYDILFSWEPFIKSHPNIFDNPKYPGIDKVILRRITQIIKDNRQRDGFEKAQIQSQLSKGQLNILKLNFTAAEQLTLDLVKLTLQLIEEMEQKLETTEALGTKLGLLE</sequence>
<organism evidence="1 2">
    <name type="scientific">Yersinia massiliensis</name>
    <dbReference type="NCBI Taxonomy" id="419257"/>
    <lineage>
        <taxon>Bacteria</taxon>
        <taxon>Pseudomonadati</taxon>
        <taxon>Pseudomonadota</taxon>
        <taxon>Gammaproteobacteria</taxon>
        <taxon>Enterobacterales</taxon>
        <taxon>Yersiniaceae</taxon>
        <taxon>Yersinia</taxon>
    </lineage>
</organism>
<protein>
    <submittedName>
        <fullName evidence="1">Uncharacterized protein</fullName>
    </submittedName>
</protein>
<evidence type="ECO:0000313" key="2">
    <source>
        <dbReference type="Proteomes" id="UP000240908"/>
    </source>
</evidence>
<gene>
    <name evidence="1" type="ORF">DA391_23650</name>
</gene>
<evidence type="ECO:0000313" key="1">
    <source>
        <dbReference type="EMBL" id="AVX40672.1"/>
    </source>
</evidence>
<dbReference type="RefSeq" id="WP_088130750.1">
    <property type="nucleotide sequence ID" value="NZ_CP028488.1"/>
</dbReference>
<accession>A0ABM6V0E1</accession>
<dbReference type="EMBL" id="CP028488">
    <property type="protein sequence ID" value="AVX40672.1"/>
    <property type="molecule type" value="Genomic_DNA"/>
</dbReference>